<comment type="caution">
    <text evidence="2">The sequence shown here is derived from an EMBL/GenBank/DDBJ whole genome shotgun (WGS) entry which is preliminary data.</text>
</comment>
<feature type="compositionally biased region" description="Basic and acidic residues" evidence="1">
    <location>
        <begin position="114"/>
        <end position="124"/>
    </location>
</feature>
<evidence type="ECO:0000313" key="2">
    <source>
        <dbReference type="EMBL" id="MPM82584.1"/>
    </source>
</evidence>
<accession>A0A645D046</accession>
<organism evidence="2">
    <name type="scientific">bioreactor metagenome</name>
    <dbReference type="NCBI Taxonomy" id="1076179"/>
    <lineage>
        <taxon>unclassified sequences</taxon>
        <taxon>metagenomes</taxon>
        <taxon>ecological metagenomes</taxon>
    </lineage>
</organism>
<feature type="region of interest" description="Disordered" evidence="1">
    <location>
        <begin position="1"/>
        <end position="62"/>
    </location>
</feature>
<dbReference type="EMBL" id="VSSQ01031625">
    <property type="protein sequence ID" value="MPM82584.1"/>
    <property type="molecule type" value="Genomic_DNA"/>
</dbReference>
<dbReference type="AlphaFoldDB" id="A0A645D046"/>
<reference evidence="2" key="1">
    <citation type="submission" date="2019-08" db="EMBL/GenBank/DDBJ databases">
        <authorList>
            <person name="Kucharzyk K."/>
            <person name="Murdoch R.W."/>
            <person name="Higgins S."/>
            <person name="Loffler F."/>
        </authorList>
    </citation>
    <scope>NUCLEOTIDE SEQUENCE</scope>
</reference>
<proteinExistence type="predicted"/>
<feature type="compositionally biased region" description="Basic residues" evidence="1">
    <location>
        <begin position="42"/>
        <end position="52"/>
    </location>
</feature>
<sequence length="124" mass="12546">MPAAAAAPAGVKLPARIGGPAAHARSGRGRLCKGPVGPRLLKGAKVRPRPHGNGRLINAPKGDKAPSLVVIAERVAPALGVFQIGGGDGGAAEPQAHLHRAVHGGGGRHGAKSKKYDENRQNPH</sequence>
<gene>
    <name evidence="2" type="ORF">SDC9_129645</name>
</gene>
<name>A0A645D046_9ZZZZ</name>
<evidence type="ECO:0000256" key="1">
    <source>
        <dbReference type="SAM" id="MobiDB-lite"/>
    </source>
</evidence>
<feature type="region of interest" description="Disordered" evidence="1">
    <location>
        <begin position="87"/>
        <end position="124"/>
    </location>
</feature>
<protein>
    <submittedName>
        <fullName evidence="2">Uncharacterized protein</fullName>
    </submittedName>
</protein>